<dbReference type="RefSeq" id="WP_279248303.1">
    <property type="nucleotide sequence ID" value="NZ_SHNO01000001.1"/>
</dbReference>
<protein>
    <recommendedName>
        <fullName evidence="3">Phosphohistidine phosphatase SixA</fullName>
    </recommendedName>
</protein>
<dbReference type="EMBL" id="SHNO01000001">
    <property type="protein sequence ID" value="MCX2976555.1"/>
    <property type="molecule type" value="Genomic_DNA"/>
</dbReference>
<organism evidence="1 2">
    <name type="scientific">Candidatus Marimicrobium litorale</name>
    <dbReference type="NCBI Taxonomy" id="2518991"/>
    <lineage>
        <taxon>Bacteria</taxon>
        <taxon>Pseudomonadati</taxon>
        <taxon>Pseudomonadota</taxon>
        <taxon>Gammaproteobacteria</taxon>
        <taxon>Cellvibrionales</taxon>
        <taxon>Halieaceae</taxon>
        <taxon>Marimicrobium</taxon>
    </lineage>
</organism>
<proteinExistence type="predicted"/>
<dbReference type="InterPro" id="IPR029033">
    <property type="entry name" value="His_PPase_superfam"/>
</dbReference>
<evidence type="ECO:0000313" key="1">
    <source>
        <dbReference type="EMBL" id="MCX2976555.1"/>
    </source>
</evidence>
<evidence type="ECO:0008006" key="3">
    <source>
        <dbReference type="Google" id="ProtNLM"/>
    </source>
</evidence>
<comment type="caution">
    <text evidence="1">The sequence shown here is derived from an EMBL/GenBank/DDBJ whole genome shotgun (WGS) entry which is preliminary data.</text>
</comment>
<dbReference type="CDD" id="cd07067">
    <property type="entry name" value="HP_PGM_like"/>
    <property type="match status" value="1"/>
</dbReference>
<dbReference type="Proteomes" id="UP001143304">
    <property type="component" value="Unassembled WGS sequence"/>
</dbReference>
<accession>A0ABT3T2S6</accession>
<name>A0ABT3T2S6_9GAMM</name>
<evidence type="ECO:0000313" key="2">
    <source>
        <dbReference type="Proteomes" id="UP001143304"/>
    </source>
</evidence>
<dbReference type="SUPFAM" id="SSF53254">
    <property type="entry name" value="Phosphoglycerate mutase-like"/>
    <property type="match status" value="1"/>
</dbReference>
<sequence>MILTIWRHGEAESGSVDRQRELTPGGREDIGFGCQQFYRACANRRLPQPTHILHSPYERTAQTAEMIESAFTHATGGEAYWLAPQSSIATIDQTLLRDFDGRDHRCHVVLVSHQPLVSNLVSWYVGEKGAAVPPLHPGGLATITMDVVAAACGQTVFWAMPPEYEVGI</sequence>
<keyword evidence="2" id="KW-1185">Reference proteome</keyword>
<dbReference type="InterPro" id="IPR013078">
    <property type="entry name" value="His_Pase_superF_clade-1"/>
</dbReference>
<dbReference type="Gene3D" id="3.40.50.1240">
    <property type="entry name" value="Phosphoglycerate mutase-like"/>
    <property type="match status" value="1"/>
</dbReference>
<gene>
    <name evidence="1" type="ORF">EYC82_04235</name>
</gene>
<reference evidence="1" key="1">
    <citation type="submission" date="2019-02" db="EMBL/GenBank/DDBJ databases">
        <authorList>
            <person name="Li S.-H."/>
        </authorList>
    </citation>
    <scope>NUCLEOTIDE SEQUENCE</scope>
    <source>
        <strain evidence="1">IMCC11814</strain>
    </source>
</reference>